<comment type="similarity">
    <text evidence="1">Belongs to the methyltransferase superfamily. LaeA methyltransferase family.</text>
</comment>
<dbReference type="InterPro" id="IPR029063">
    <property type="entry name" value="SAM-dependent_MTases_sf"/>
</dbReference>
<protein>
    <submittedName>
        <fullName evidence="2">Uncharacterized protein</fullName>
    </submittedName>
</protein>
<proteinExistence type="inferred from homology"/>
<dbReference type="STRING" id="708187.A0A1Q8RX45"/>
<comment type="caution">
    <text evidence="2">The sequence shown here is derived from an EMBL/GenBank/DDBJ whole genome shotgun (WGS) entry which is preliminary data.</text>
</comment>
<keyword evidence="3" id="KW-1185">Reference proteome</keyword>
<dbReference type="PANTHER" id="PTHR43591">
    <property type="entry name" value="METHYLTRANSFERASE"/>
    <property type="match status" value="1"/>
</dbReference>
<name>A0A1Q8RX45_9PEZI</name>
<evidence type="ECO:0000313" key="3">
    <source>
        <dbReference type="Proteomes" id="UP000186583"/>
    </source>
</evidence>
<organism evidence="2 3">
    <name type="scientific">Colletotrichum chlorophyti</name>
    <dbReference type="NCBI Taxonomy" id="708187"/>
    <lineage>
        <taxon>Eukaryota</taxon>
        <taxon>Fungi</taxon>
        <taxon>Dikarya</taxon>
        <taxon>Ascomycota</taxon>
        <taxon>Pezizomycotina</taxon>
        <taxon>Sordariomycetes</taxon>
        <taxon>Hypocreomycetidae</taxon>
        <taxon>Glomerellales</taxon>
        <taxon>Glomerellaceae</taxon>
        <taxon>Colletotrichum</taxon>
    </lineage>
</organism>
<dbReference type="CDD" id="cd02440">
    <property type="entry name" value="AdoMet_MTases"/>
    <property type="match status" value="1"/>
</dbReference>
<dbReference type="OrthoDB" id="2013972at2759"/>
<reference evidence="2 3" key="1">
    <citation type="submission" date="2016-11" db="EMBL/GenBank/DDBJ databases">
        <title>Draft Genome Assembly of Colletotrichum chlorophyti a pathogen of herbaceous plants.</title>
        <authorList>
            <person name="Gan P."/>
            <person name="Narusaka M."/>
            <person name="Tsushima A."/>
            <person name="Narusaka Y."/>
            <person name="Takano Y."/>
            <person name="Shirasu K."/>
        </authorList>
    </citation>
    <scope>NUCLEOTIDE SEQUENCE [LARGE SCALE GENOMIC DNA]</scope>
    <source>
        <strain evidence="2 3">NTL11</strain>
    </source>
</reference>
<dbReference type="Pfam" id="PF13489">
    <property type="entry name" value="Methyltransf_23"/>
    <property type="match status" value="1"/>
</dbReference>
<dbReference type="Proteomes" id="UP000186583">
    <property type="component" value="Unassembled WGS sequence"/>
</dbReference>
<dbReference type="GO" id="GO:0008168">
    <property type="term" value="F:methyltransferase activity"/>
    <property type="evidence" value="ECO:0007669"/>
    <property type="project" value="TreeGrafter"/>
</dbReference>
<dbReference type="PANTHER" id="PTHR43591:SF31">
    <property type="entry name" value="LAEA-LIKE, PUTATIVE (AFU_ORTHOLOGUE AFUA_8G01930)-RELATED"/>
    <property type="match status" value="1"/>
</dbReference>
<evidence type="ECO:0000313" key="2">
    <source>
        <dbReference type="EMBL" id="OLN89248.1"/>
    </source>
</evidence>
<dbReference type="SUPFAM" id="SSF53335">
    <property type="entry name" value="S-adenosyl-L-methionine-dependent methyltransferases"/>
    <property type="match status" value="1"/>
</dbReference>
<sequence>MASIASSSTSVSSSILDYEIENGRTYHRYKDGKYLFPNDGWENDRLGLQHNLFILRFDNRLANAPPNQPGFNVRNVLDVGTGSGIWAIDFGEEHPEAEVRGVDLSPTQPEFVPPNVRFEVDDIEQPWMYSQPFDYIHSRMMNSATKDRKTYIQTCFDNLRPGGYLESNEADVIPSSDDGTLKPDSAIARSAQILKDASVIAGRPFQDIIALQDIIIEVGFEDVHRQLYKWPTNA</sequence>
<dbReference type="EMBL" id="MPGH01000082">
    <property type="protein sequence ID" value="OLN89248.1"/>
    <property type="molecule type" value="Genomic_DNA"/>
</dbReference>
<dbReference type="AlphaFoldDB" id="A0A1Q8RX45"/>
<gene>
    <name evidence="2" type="ORF">CCHL11_09605</name>
</gene>
<accession>A0A1Q8RX45</accession>
<dbReference type="Gene3D" id="3.40.50.150">
    <property type="entry name" value="Vaccinia Virus protein VP39"/>
    <property type="match status" value="1"/>
</dbReference>
<evidence type="ECO:0000256" key="1">
    <source>
        <dbReference type="ARBA" id="ARBA00038158"/>
    </source>
</evidence>